<gene>
    <name evidence="1" type="ORF">CCACVL1_16526</name>
</gene>
<evidence type="ECO:0000313" key="2">
    <source>
        <dbReference type="Proteomes" id="UP000188268"/>
    </source>
</evidence>
<accession>A0A1R3HWG7</accession>
<comment type="caution">
    <text evidence="1">The sequence shown here is derived from an EMBL/GenBank/DDBJ whole genome shotgun (WGS) entry which is preliminary data.</text>
</comment>
<organism evidence="1 2">
    <name type="scientific">Corchorus capsularis</name>
    <name type="common">Jute</name>
    <dbReference type="NCBI Taxonomy" id="210143"/>
    <lineage>
        <taxon>Eukaryota</taxon>
        <taxon>Viridiplantae</taxon>
        <taxon>Streptophyta</taxon>
        <taxon>Embryophyta</taxon>
        <taxon>Tracheophyta</taxon>
        <taxon>Spermatophyta</taxon>
        <taxon>Magnoliopsida</taxon>
        <taxon>eudicotyledons</taxon>
        <taxon>Gunneridae</taxon>
        <taxon>Pentapetalae</taxon>
        <taxon>rosids</taxon>
        <taxon>malvids</taxon>
        <taxon>Malvales</taxon>
        <taxon>Malvaceae</taxon>
        <taxon>Grewioideae</taxon>
        <taxon>Apeibeae</taxon>
        <taxon>Corchorus</taxon>
    </lineage>
</organism>
<dbReference type="AlphaFoldDB" id="A0A1R3HWG7"/>
<proteinExistence type="predicted"/>
<reference evidence="1 2" key="1">
    <citation type="submission" date="2013-09" db="EMBL/GenBank/DDBJ databases">
        <title>Corchorus capsularis genome sequencing.</title>
        <authorList>
            <person name="Alam M."/>
            <person name="Haque M.S."/>
            <person name="Islam M.S."/>
            <person name="Emdad E.M."/>
            <person name="Islam M.M."/>
            <person name="Ahmed B."/>
            <person name="Halim A."/>
            <person name="Hossen Q.M.M."/>
            <person name="Hossain M.Z."/>
            <person name="Ahmed R."/>
            <person name="Khan M.M."/>
            <person name="Islam R."/>
            <person name="Rashid M.M."/>
            <person name="Khan S.A."/>
            <person name="Rahman M.S."/>
            <person name="Alam M."/>
        </authorList>
    </citation>
    <scope>NUCLEOTIDE SEQUENCE [LARGE SCALE GENOMIC DNA]</scope>
    <source>
        <strain evidence="2">cv. CVL-1</strain>
        <tissue evidence="1">Whole seedling</tissue>
    </source>
</reference>
<dbReference type="Proteomes" id="UP000188268">
    <property type="component" value="Unassembled WGS sequence"/>
</dbReference>
<sequence>MATTWQVVLLSKVQSQVTLLA</sequence>
<dbReference type="EMBL" id="AWWV01011078">
    <property type="protein sequence ID" value="OMO74703.1"/>
    <property type="molecule type" value="Genomic_DNA"/>
</dbReference>
<protein>
    <submittedName>
        <fullName evidence="1">Uncharacterized protein</fullName>
    </submittedName>
</protein>
<evidence type="ECO:0000313" key="1">
    <source>
        <dbReference type="EMBL" id="OMO74703.1"/>
    </source>
</evidence>
<name>A0A1R3HWG7_COCAP</name>
<keyword evidence="2" id="KW-1185">Reference proteome</keyword>